<gene>
    <name evidence="2" type="ORF">EI983_02520</name>
</gene>
<sequence length="270" mass="29516">MSSTSNTPPSDSRRDWQLPAHEITVFGPKQADYALVIPVINEGEKIRNQLREFEAVQPPVDLVVADGGSTDGSLNDGILDQVGARALLTKTGSGKLSAQLRMAYAWCLDEGYSGIVTMDGNGKDRVDQVHRFVTALKDGADYAQGSRYATGGRAMNTPLDRELGNRFVHAPILSLAGGKRLTDTTNGFRAYSWCFLLDPKVAPFREVFSNYELLFYLTKRAGQLGYAVTEVPVDRSYPDAGPTPTKISGFRARWTILCQTLAAACGRYDP</sequence>
<dbReference type="AlphaFoldDB" id="A0A6I6IJS3"/>
<proteinExistence type="predicted"/>
<dbReference type="EMBL" id="CP034348">
    <property type="protein sequence ID" value="QGX97210.1"/>
    <property type="molecule type" value="Genomic_DNA"/>
</dbReference>
<evidence type="ECO:0000259" key="1">
    <source>
        <dbReference type="Pfam" id="PF00535"/>
    </source>
</evidence>
<feature type="domain" description="Glycosyltransferase 2-like" evidence="1">
    <location>
        <begin position="35"/>
        <end position="185"/>
    </location>
</feature>
<dbReference type="GO" id="GO:0016740">
    <property type="term" value="F:transferase activity"/>
    <property type="evidence" value="ECO:0007669"/>
    <property type="project" value="UniProtKB-KW"/>
</dbReference>
<dbReference type="RefSeq" id="WP_157705716.1">
    <property type="nucleotide sequence ID" value="NZ_CP034348.1"/>
</dbReference>
<protein>
    <submittedName>
        <fullName evidence="2">Glycosyltransferase family 2 protein</fullName>
    </submittedName>
</protein>
<dbReference type="Gene3D" id="3.90.550.10">
    <property type="entry name" value="Spore Coat Polysaccharide Biosynthesis Protein SpsA, Chain A"/>
    <property type="match status" value="1"/>
</dbReference>
<dbReference type="PANTHER" id="PTHR48090">
    <property type="entry name" value="UNDECAPRENYL-PHOSPHATE 4-DEOXY-4-FORMAMIDO-L-ARABINOSE TRANSFERASE-RELATED"/>
    <property type="match status" value="1"/>
</dbReference>
<dbReference type="Proteomes" id="UP000428330">
    <property type="component" value="Chromosome"/>
</dbReference>
<organism evidence="2 3">
    <name type="scientific">Roseovarius faecimaris</name>
    <dbReference type="NCBI Taxonomy" id="2494550"/>
    <lineage>
        <taxon>Bacteria</taxon>
        <taxon>Pseudomonadati</taxon>
        <taxon>Pseudomonadota</taxon>
        <taxon>Alphaproteobacteria</taxon>
        <taxon>Rhodobacterales</taxon>
        <taxon>Roseobacteraceae</taxon>
        <taxon>Roseovarius</taxon>
    </lineage>
</organism>
<dbReference type="OrthoDB" id="9807795at2"/>
<evidence type="ECO:0000313" key="3">
    <source>
        <dbReference type="Proteomes" id="UP000428330"/>
    </source>
</evidence>
<dbReference type="CDD" id="cd04179">
    <property type="entry name" value="DPM_DPG-synthase_like"/>
    <property type="match status" value="1"/>
</dbReference>
<accession>A0A6I6IJS3</accession>
<dbReference type="Pfam" id="PF00535">
    <property type="entry name" value="Glycos_transf_2"/>
    <property type="match status" value="1"/>
</dbReference>
<keyword evidence="3" id="KW-1185">Reference proteome</keyword>
<dbReference type="InterPro" id="IPR001173">
    <property type="entry name" value="Glyco_trans_2-like"/>
</dbReference>
<evidence type="ECO:0000313" key="2">
    <source>
        <dbReference type="EMBL" id="QGX97210.1"/>
    </source>
</evidence>
<dbReference type="InterPro" id="IPR029044">
    <property type="entry name" value="Nucleotide-diphossugar_trans"/>
</dbReference>
<keyword evidence="2" id="KW-0808">Transferase</keyword>
<reference evidence="3" key="1">
    <citation type="submission" date="2018-12" db="EMBL/GenBank/DDBJ databases">
        <title>Complete genome sequence of Roseovarius sp. MME-070.</title>
        <authorList>
            <person name="Nam Y.-D."/>
            <person name="Kang J."/>
            <person name="Chung W.-H."/>
            <person name="Park Y.S."/>
        </authorList>
    </citation>
    <scope>NUCLEOTIDE SEQUENCE [LARGE SCALE GENOMIC DNA]</scope>
    <source>
        <strain evidence="3">MME-070</strain>
    </source>
</reference>
<name>A0A6I6IJS3_9RHOB</name>
<dbReference type="SUPFAM" id="SSF53448">
    <property type="entry name" value="Nucleotide-diphospho-sugar transferases"/>
    <property type="match status" value="1"/>
</dbReference>
<dbReference type="KEGG" id="rom:EI983_02520"/>
<dbReference type="InterPro" id="IPR050256">
    <property type="entry name" value="Glycosyltransferase_2"/>
</dbReference>